<feature type="domain" description="WAC" evidence="2">
    <location>
        <begin position="1"/>
        <end position="92"/>
    </location>
</feature>
<evidence type="ECO:0000313" key="3">
    <source>
        <dbReference type="EMBL" id="MQM17720.1"/>
    </source>
</evidence>
<dbReference type="GO" id="GO:0005634">
    <property type="term" value="C:nucleus"/>
    <property type="evidence" value="ECO:0007669"/>
    <property type="project" value="UniProtKB-SubCell"/>
</dbReference>
<organism evidence="3 4">
    <name type="scientific">Colocasia esculenta</name>
    <name type="common">Wild taro</name>
    <name type="synonym">Arum esculentum</name>
    <dbReference type="NCBI Taxonomy" id="4460"/>
    <lineage>
        <taxon>Eukaryota</taxon>
        <taxon>Viridiplantae</taxon>
        <taxon>Streptophyta</taxon>
        <taxon>Embryophyta</taxon>
        <taxon>Tracheophyta</taxon>
        <taxon>Spermatophyta</taxon>
        <taxon>Magnoliopsida</taxon>
        <taxon>Liliopsida</taxon>
        <taxon>Araceae</taxon>
        <taxon>Aroideae</taxon>
        <taxon>Colocasieae</taxon>
        <taxon>Colocasia</taxon>
    </lineage>
</organism>
<dbReference type="EMBL" id="NMUH01007722">
    <property type="protein sequence ID" value="MQM17720.1"/>
    <property type="molecule type" value="Genomic_DNA"/>
</dbReference>
<proteinExistence type="predicted"/>
<dbReference type="Pfam" id="PF10537">
    <property type="entry name" value="WAC_Acf1_DNA_bd"/>
    <property type="match status" value="1"/>
</dbReference>
<keyword evidence="4" id="KW-1185">Reference proteome</keyword>
<dbReference type="AlphaFoldDB" id="A0A843XER6"/>
<dbReference type="InterPro" id="IPR053271">
    <property type="entry name" value="DDT_domain"/>
</dbReference>
<dbReference type="PANTHER" id="PTHR15546:SF2">
    <property type="entry name" value="DDT DOMAIN-CONTAINING PROTEIN DDB_G0282237"/>
    <property type="match status" value="1"/>
</dbReference>
<comment type="subcellular location">
    <subcellularLocation>
        <location evidence="1">Nucleus</location>
    </subcellularLocation>
</comment>
<keyword evidence="1" id="KW-0539">Nucleus</keyword>
<dbReference type="Proteomes" id="UP000652761">
    <property type="component" value="Unassembled WGS sequence"/>
</dbReference>
<evidence type="ECO:0000313" key="4">
    <source>
        <dbReference type="Proteomes" id="UP000652761"/>
    </source>
</evidence>
<dbReference type="PROSITE" id="PS51136">
    <property type="entry name" value="WAC"/>
    <property type="match status" value="1"/>
</dbReference>
<dbReference type="OrthoDB" id="332390at2759"/>
<dbReference type="PANTHER" id="PTHR15546">
    <property type="entry name" value="BROMODOMAIN ADJACENT TO ZINC FINGER DOMAIN, 2A"/>
    <property type="match status" value="1"/>
</dbReference>
<evidence type="ECO:0000256" key="1">
    <source>
        <dbReference type="PROSITE-ProRule" id="PRU00475"/>
    </source>
</evidence>
<sequence>MTCRDQKLQTDRATGKTGLTYEEDLVSERRANEKVQQIPKELVAPILHMVQYKEAKGVVAACKSFYDVAEGVAVYSTAASKDGKTHGVLQDS</sequence>
<name>A0A843XER6_COLES</name>
<accession>A0A843XER6</accession>
<gene>
    <name evidence="3" type="ORF">Taro_050696</name>
</gene>
<protein>
    <recommendedName>
        <fullName evidence="2">WAC domain-containing protein</fullName>
    </recommendedName>
</protein>
<evidence type="ECO:0000259" key="2">
    <source>
        <dbReference type="PROSITE" id="PS51136"/>
    </source>
</evidence>
<reference evidence="3" key="1">
    <citation type="submission" date="2017-07" db="EMBL/GenBank/DDBJ databases">
        <title>Taro Niue Genome Assembly and Annotation.</title>
        <authorList>
            <person name="Atibalentja N."/>
            <person name="Keating K."/>
            <person name="Fields C.J."/>
        </authorList>
    </citation>
    <scope>NUCLEOTIDE SEQUENCE</scope>
    <source>
        <strain evidence="3">Niue_2</strain>
        <tissue evidence="3">Leaf</tissue>
    </source>
</reference>
<dbReference type="InterPro" id="IPR013136">
    <property type="entry name" value="WSTF_Acf1_Cbp146"/>
</dbReference>
<comment type="caution">
    <text evidence="3">The sequence shown here is derived from an EMBL/GenBank/DDBJ whole genome shotgun (WGS) entry which is preliminary data.</text>
</comment>